<dbReference type="GO" id="GO:0006310">
    <property type="term" value="P:DNA recombination"/>
    <property type="evidence" value="ECO:0007669"/>
    <property type="project" value="UniProtKB-KW"/>
</dbReference>
<proteinExistence type="predicted"/>
<evidence type="ECO:0000256" key="2">
    <source>
        <dbReference type="ARBA" id="ARBA00023172"/>
    </source>
</evidence>
<dbReference type="Pfam" id="PF11967">
    <property type="entry name" value="RecO_N"/>
    <property type="match status" value="1"/>
</dbReference>
<dbReference type="InterPro" id="IPR003717">
    <property type="entry name" value="RecO"/>
</dbReference>
<dbReference type="PANTHER" id="PTHR33991">
    <property type="entry name" value="DNA REPAIR PROTEIN RECO"/>
    <property type="match status" value="1"/>
</dbReference>
<protein>
    <submittedName>
        <fullName evidence="5">DNA repair protein RecO</fullName>
    </submittedName>
</protein>
<evidence type="ECO:0000259" key="4">
    <source>
        <dbReference type="Pfam" id="PF11967"/>
    </source>
</evidence>
<dbReference type="SUPFAM" id="SSF57863">
    <property type="entry name" value="ArfGap/RecO-like zinc finger"/>
    <property type="match status" value="1"/>
</dbReference>
<dbReference type="PANTHER" id="PTHR33991:SF1">
    <property type="entry name" value="DNA REPAIR PROTEIN RECO"/>
    <property type="match status" value="1"/>
</dbReference>
<dbReference type="Gene3D" id="2.40.50.140">
    <property type="entry name" value="Nucleic acid-binding proteins"/>
    <property type="match status" value="1"/>
</dbReference>
<name>A0A2M7CQ93_9BACT</name>
<dbReference type="Proteomes" id="UP000230595">
    <property type="component" value="Unassembled WGS sequence"/>
</dbReference>
<comment type="caution">
    <text evidence="5">The sequence shown here is derived from an EMBL/GenBank/DDBJ whole genome shotgun (WGS) entry which is preliminary data.</text>
</comment>
<reference evidence="6" key="1">
    <citation type="submission" date="2017-09" db="EMBL/GenBank/DDBJ databases">
        <title>Depth-based differentiation of microbial function through sediment-hosted aquifers and enrichment of novel symbionts in the deep terrestrial subsurface.</title>
        <authorList>
            <person name="Probst A.J."/>
            <person name="Ladd B."/>
            <person name="Jarett J.K."/>
            <person name="Geller-Mcgrath D.E."/>
            <person name="Sieber C.M.K."/>
            <person name="Emerson J.B."/>
            <person name="Anantharaman K."/>
            <person name="Thomas B.C."/>
            <person name="Malmstrom R."/>
            <person name="Stieglmeier M."/>
            <person name="Klingl A."/>
            <person name="Woyke T."/>
            <person name="Ryan C.M."/>
            <person name="Banfield J.F."/>
        </authorList>
    </citation>
    <scope>NUCLEOTIDE SEQUENCE [LARGE SCALE GENOMIC DNA]</scope>
</reference>
<dbReference type="InterPro" id="IPR012340">
    <property type="entry name" value="NA-bd_OB-fold"/>
</dbReference>
<organism evidence="5 6">
    <name type="scientific">Candidatus Wolfebacteria bacterium CG02_land_8_20_14_3_00_37_12</name>
    <dbReference type="NCBI Taxonomy" id="1975066"/>
    <lineage>
        <taxon>Bacteria</taxon>
        <taxon>Candidatus Wolfeibacteriota</taxon>
    </lineage>
</organism>
<keyword evidence="3" id="KW-0234">DNA repair</keyword>
<evidence type="ECO:0000256" key="3">
    <source>
        <dbReference type="ARBA" id="ARBA00023204"/>
    </source>
</evidence>
<dbReference type="InterPro" id="IPR037278">
    <property type="entry name" value="ARFGAP/RecO"/>
</dbReference>
<dbReference type="NCBIfam" id="TIGR00613">
    <property type="entry name" value="reco"/>
    <property type="match status" value="1"/>
</dbReference>
<dbReference type="AlphaFoldDB" id="A0A2M7CQ93"/>
<dbReference type="InterPro" id="IPR022572">
    <property type="entry name" value="DNA_rep/recomb_RecO_N"/>
</dbReference>
<dbReference type="EMBL" id="PEUH01000021">
    <property type="protein sequence ID" value="PIV31837.1"/>
    <property type="molecule type" value="Genomic_DNA"/>
</dbReference>
<evidence type="ECO:0000313" key="6">
    <source>
        <dbReference type="Proteomes" id="UP000230595"/>
    </source>
</evidence>
<keyword evidence="1" id="KW-0227">DNA damage</keyword>
<evidence type="ECO:0000256" key="1">
    <source>
        <dbReference type="ARBA" id="ARBA00022763"/>
    </source>
</evidence>
<dbReference type="GO" id="GO:0006302">
    <property type="term" value="P:double-strand break repair"/>
    <property type="evidence" value="ECO:0007669"/>
    <property type="project" value="TreeGrafter"/>
</dbReference>
<sequence>MLEHYTEAFVFDNKINKELDAVITLYTRDFGKVIARAKSARKITSKLNSHLQPLNFANVRLIEKNALSAGKQRFQVVDALTIENNSRWEKNPGNLAKFLNIAQFINEMTFELHQDLRLWQAIKKIFSADLVELEDRIIYLGLLKILGFDSEHASCVVCDNPQTDYFSKSEHIFLCIKCACPAKRDSLAAAGKITQNQLLFIGNAGR</sequence>
<accession>A0A2M7CQ93</accession>
<dbReference type="SUPFAM" id="SSF50249">
    <property type="entry name" value="Nucleic acid-binding proteins"/>
    <property type="match status" value="1"/>
</dbReference>
<evidence type="ECO:0000313" key="5">
    <source>
        <dbReference type="EMBL" id="PIV31837.1"/>
    </source>
</evidence>
<dbReference type="GO" id="GO:0043590">
    <property type="term" value="C:bacterial nucleoid"/>
    <property type="evidence" value="ECO:0007669"/>
    <property type="project" value="TreeGrafter"/>
</dbReference>
<feature type="domain" description="DNA replication/recombination mediator RecO N-terminal" evidence="4">
    <location>
        <begin position="1"/>
        <end position="68"/>
    </location>
</feature>
<dbReference type="Pfam" id="PF02565">
    <property type="entry name" value="RecO_C"/>
    <property type="match status" value="1"/>
</dbReference>
<gene>
    <name evidence="5" type="primary">recO</name>
    <name evidence="5" type="ORF">COS33_01085</name>
</gene>
<keyword evidence="2" id="KW-0233">DNA recombination</keyword>